<name>A0A6B0UI18_IXORI</name>
<keyword evidence="1" id="KW-0732">Signal</keyword>
<protein>
    <submittedName>
        <fullName evidence="2">Putative secreted protein</fullName>
    </submittedName>
</protein>
<reference evidence="2" key="1">
    <citation type="submission" date="2019-12" db="EMBL/GenBank/DDBJ databases">
        <title>An insight into the sialome of adult female Ixodes ricinus ticks feeding for 6 days.</title>
        <authorList>
            <person name="Perner J."/>
            <person name="Ribeiro J.M.C."/>
        </authorList>
    </citation>
    <scope>NUCLEOTIDE SEQUENCE</scope>
    <source>
        <strain evidence="2">Semi-engorged</strain>
        <tissue evidence="2">Salivary glands</tissue>
    </source>
</reference>
<dbReference type="EMBL" id="GIFC01005400">
    <property type="protein sequence ID" value="MXU87483.1"/>
    <property type="molecule type" value="Transcribed_RNA"/>
</dbReference>
<feature type="chain" id="PRO_5025511477" evidence="1">
    <location>
        <begin position="18"/>
        <end position="96"/>
    </location>
</feature>
<dbReference type="AlphaFoldDB" id="A0A6B0UI18"/>
<accession>A0A6B0UI18</accession>
<sequence length="96" mass="10937">MKLLFFLCAISAYQVTGIPNMRYKRFTKSGTTYLMFNSNYNPVPSPDRYSLKTGKPLNLRGILDSRLETFLGENEQLSDCINAALRAVQNRPDLRA</sequence>
<evidence type="ECO:0000256" key="1">
    <source>
        <dbReference type="SAM" id="SignalP"/>
    </source>
</evidence>
<evidence type="ECO:0000313" key="2">
    <source>
        <dbReference type="EMBL" id="MXU87483.1"/>
    </source>
</evidence>
<feature type="signal peptide" evidence="1">
    <location>
        <begin position="1"/>
        <end position="17"/>
    </location>
</feature>
<proteinExistence type="predicted"/>
<organism evidence="2">
    <name type="scientific">Ixodes ricinus</name>
    <name type="common">Common tick</name>
    <name type="synonym">Acarus ricinus</name>
    <dbReference type="NCBI Taxonomy" id="34613"/>
    <lineage>
        <taxon>Eukaryota</taxon>
        <taxon>Metazoa</taxon>
        <taxon>Ecdysozoa</taxon>
        <taxon>Arthropoda</taxon>
        <taxon>Chelicerata</taxon>
        <taxon>Arachnida</taxon>
        <taxon>Acari</taxon>
        <taxon>Parasitiformes</taxon>
        <taxon>Ixodida</taxon>
        <taxon>Ixodoidea</taxon>
        <taxon>Ixodidae</taxon>
        <taxon>Ixodinae</taxon>
        <taxon>Ixodes</taxon>
    </lineage>
</organism>